<keyword evidence="3" id="KW-1185">Reference proteome</keyword>
<protein>
    <recommendedName>
        <fullName evidence="1">ABCA1-4-like C-terminal R2 regulatory domain-containing protein</fullName>
    </recommendedName>
</protein>
<dbReference type="InterPro" id="IPR056264">
    <property type="entry name" value="R2_ABCA1-4-like"/>
</dbReference>
<dbReference type="PANTHER" id="PTHR19229">
    <property type="entry name" value="ATP-BINDING CASSETTE TRANSPORTER SUBFAMILY A ABCA"/>
    <property type="match status" value="1"/>
</dbReference>
<sequence length="224" mass="25171">FGDGYTVILRVGGSSPALKPVEDFVQQTFSDSILKEKHHNTLQYQLPYSQGALASIFSQFTSNQHRLGVEDYSVSQTTLDQEDNTIQSPGSTLLEATHSGVDWPFNLGEYPKIPYFKEIKVKDLTPVLFQHSFRYLTMGHASSACPPEALLHYASLDWQAEVMSAPMGGTSSQYRSRRHVGDLQFSKHTSSSLPARRVIWMRPHHEWSEPADLQEVPGLCPHKP</sequence>
<comment type="caution">
    <text evidence="2">The sequence shown here is derived from an EMBL/GenBank/DDBJ whole genome shotgun (WGS) entry which is preliminary data.</text>
</comment>
<dbReference type="Proteomes" id="UP001434883">
    <property type="component" value="Unassembled WGS sequence"/>
</dbReference>
<accession>A0ABV0RBY8</accession>
<feature type="non-terminal residue" evidence="2">
    <location>
        <position position="1"/>
    </location>
</feature>
<name>A0ABV0RBY8_9TELE</name>
<dbReference type="EMBL" id="JAHRIN010042198">
    <property type="protein sequence ID" value="MEQ2205659.1"/>
    <property type="molecule type" value="Genomic_DNA"/>
</dbReference>
<feature type="domain" description="ABCA1-4-like C-terminal R2 regulatory" evidence="1">
    <location>
        <begin position="2"/>
        <end position="76"/>
    </location>
</feature>
<dbReference type="Pfam" id="PF23321">
    <property type="entry name" value="R1_ABCA1"/>
    <property type="match status" value="1"/>
</dbReference>
<evidence type="ECO:0000259" key="1">
    <source>
        <dbReference type="Pfam" id="PF23321"/>
    </source>
</evidence>
<evidence type="ECO:0000313" key="2">
    <source>
        <dbReference type="EMBL" id="MEQ2205659.1"/>
    </source>
</evidence>
<dbReference type="InterPro" id="IPR026082">
    <property type="entry name" value="ABCA"/>
</dbReference>
<organism evidence="2 3">
    <name type="scientific">Xenoophorus captivus</name>
    <dbReference type="NCBI Taxonomy" id="1517983"/>
    <lineage>
        <taxon>Eukaryota</taxon>
        <taxon>Metazoa</taxon>
        <taxon>Chordata</taxon>
        <taxon>Craniata</taxon>
        <taxon>Vertebrata</taxon>
        <taxon>Euteleostomi</taxon>
        <taxon>Actinopterygii</taxon>
        <taxon>Neopterygii</taxon>
        <taxon>Teleostei</taxon>
        <taxon>Neoteleostei</taxon>
        <taxon>Acanthomorphata</taxon>
        <taxon>Ovalentaria</taxon>
        <taxon>Atherinomorphae</taxon>
        <taxon>Cyprinodontiformes</taxon>
        <taxon>Goodeidae</taxon>
        <taxon>Xenoophorus</taxon>
    </lineage>
</organism>
<reference evidence="2 3" key="1">
    <citation type="submission" date="2021-06" db="EMBL/GenBank/DDBJ databases">
        <authorList>
            <person name="Palmer J.M."/>
        </authorList>
    </citation>
    <scope>NUCLEOTIDE SEQUENCE [LARGE SCALE GENOMIC DNA]</scope>
    <source>
        <strain evidence="2 3">XC_2019</strain>
        <tissue evidence="2">Muscle</tissue>
    </source>
</reference>
<gene>
    <name evidence="2" type="ORF">XENOCAPTIV_007720</name>
</gene>
<proteinExistence type="predicted"/>
<dbReference type="PANTHER" id="PTHR19229:SF234">
    <property type="entry name" value="ATP-BINDING CASSETTE SUB-FAMILY A MEMBER 1-LIKE"/>
    <property type="match status" value="1"/>
</dbReference>
<evidence type="ECO:0000313" key="3">
    <source>
        <dbReference type="Proteomes" id="UP001434883"/>
    </source>
</evidence>